<evidence type="ECO:0000313" key="2">
    <source>
        <dbReference type="Proteomes" id="UP001189429"/>
    </source>
</evidence>
<comment type="caution">
    <text evidence="1">The sequence shown here is derived from an EMBL/GenBank/DDBJ whole genome shotgun (WGS) entry which is preliminary data.</text>
</comment>
<sequence length="913" mass="101470">VILVAHALHNGDEYTSQQRKQWWRDLIGICHKWKVQLAFLDANARLGSIVSEAVGSEGFRQDEDESGGLLHDMLLETGLAAANTLVPSLSKDSYTFVSTKSETPHRIDYIAVEQDMIPALGQHQVRYDIDSFCTGKDHYPVFMRFESQGSTKAAQQQSGYDARGTQDPDKAAAFRMHLAAFPTVPHQVDMNQHLHDIIQYMSVGAQACFPKPARTPIRPYVSEALLGIIIFRRQVRQAWRLWGKQDSNGLRRLVAAALEAGAPQNITDLELDLLVSELFQAFAEWDKQILAASELAAHMLEFLVKSKPALRRALKLSRNELLEDLAQQLCNARSSNESRVEWRVLCQLQRFGGKRSKFQVDGLRIRRGSQGEVLATSGDLSEALTDYFTVIENGQALSWEELVERYNALPERGNLYPRELDMITPFRRLKHDIMKAAKRRGAGPDGLSNDLFQVAPHECTQILLPLFVKVDMASREPLLFKGGWQCDLHKSGSPEPLEHYRGILLGCHTAKLHHAFLRSKLLEATMNMLSVVQQGALPQRGTDIASLHLRSAMLAAKARKRTYLSLYTDLKAAFYSVIRGFVARMAQSSEDIQNTLTGLEIPSCLEPLCHALVAKPGALEDVWDPAFMDDLVNGIELLDARLWKEAAIALVTIMCEETKSRGFTMNWKAGKTELMAFFSGTGDIQDRAEKSSAMVGMNVFVLSINIRELFQDSTEGLHKELLLISDLILAGRVIGLVADFFLSSWDPTPRYKVKGGECRPLRSCDEPWGISARSPSEWKQLELDNAGLRAALTLALCAASSGLAVLLFLNPPAPQANLPCMWKVPEVRFLCSLQDTSPTVTSRCEPMGDRQCLCMNAMPIMAPTDSSQFEVYAAAVITQAASQRCAPTPPGDAWLEASVAHLYAPLDLYCESG</sequence>
<feature type="non-terminal residue" evidence="1">
    <location>
        <position position="1"/>
    </location>
</feature>
<evidence type="ECO:0000313" key="1">
    <source>
        <dbReference type="EMBL" id="CAK0818130.1"/>
    </source>
</evidence>
<dbReference type="SUPFAM" id="SSF56219">
    <property type="entry name" value="DNase I-like"/>
    <property type="match status" value="1"/>
</dbReference>
<organism evidence="1 2">
    <name type="scientific">Prorocentrum cordatum</name>
    <dbReference type="NCBI Taxonomy" id="2364126"/>
    <lineage>
        <taxon>Eukaryota</taxon>
        <taxon>Sar</taxon>
        <taxon>Alveolata</taxon>
        <taxon>Dinophyceae</taxon>
        <taxon>Prorocentrales</taxon>
        <taxon>Prorocentraceae</taxon>
        <taxon>Prorocentrum</taxon>
    </lineage>
</organism>
<proteinExistence type="predicted"/>
<protein>
    <submittedName>
        <fullName evidence="1">Uncharacterized protein</fullName>
    </submittedName>
</protein>
<reference evidence="1" key="1">
    <citation type="submission" date="2023-10" db="EMBL/GenBank/DDBJ databases">
        <authorList>
            <person name="Chen Y."/>
            <person name="Shah S."/>
            <person name="Dougan E. K."/>
            <person name="Thang M."/>
            <person name="Chan C."/>
        </authorList>
    </citation>
    <scope>NUCLEOTIDE SEQUENCE [LARGE SCALE GENOMIC DNA]</scope>
</reference>
<name>A0ABN9RGE5_9DINO</name>
<dbReference type="Proteomes" id="UP001189429">
    <property type="component" value="Unassembled WGS sequence"/>
</dbReference>
<gene>
    <name evidence="1" type="ORF">PCOR1329_LOCUS20499</name>
</gene>
<accession>A0ABN9RGE5</accession>
<dbReference type="EMBL" id="CAUYUJ010006657">
    <property type="protein sequence ID" value="CAK0818130.1"/>
    <property type="molecule type" value="Genomic_DNA"/>
</dbReference>
<dbReference type="Gene3D" id="3.60.10.10">
    <property type="entry name" value="Endonuclease/exonuclease/phosphatase"/>
    <property type="match status" value="1"/>
</dbReference>
<dbReference type="InterPro" id="IPR036691">
    <property type="entry name" value="Endo/exonu/phosph_ase_sf"/>
</dbReference>
<keyword evidence="2" id="KW-1185">Reference proteome</keyword>